<name>A0ACC1X2Z3_MELAZ</name>
<reference evidence="1 2" key="1">
    <citation type="journal article" date="2023" name="Science">
        <title>Complex scaffold remodeling in plant triterpene biosynthesis.</title>
        <authorList>
            <person name="De La Pena R."/>
            <person name="Hodgson H."/>
            <person name="Liu J.C."/>
            <person name="Stephenson M.J."/>
            <person name="Martin A.C."/>
            <person name="Owen C."/>
            <person name="Harkess A."/>
            <person name="Leebens-Mack J."/>
            <person name="Jimenez L.E."/>
            <person name="Osbourn A."/>
            <person name="Sattely E.S."/>
        </authorList>
    </citation>
    <scope>NUCLEOTIDE SEQUENCE [LARGE SCALE GENOMIC DNA]</scope>
    <source>
        <strain evidence="2">cv. JPN11</strain>
        <tissue evidence="1">Leaf</tissue>
    </source>
</reference>
<organism evidence="1 2">
    <name type="scientific">Melia azedarach</name>
    <name type="common">Chinaberry tree</name>
    <dbReference type="NCBI Taxonomy" id="155640"/>
    <lineage>
        <taxon>Eukaryota</taxon>
        <taxon>Viridiplantae</taxon>
        <taxon>Streptophyta</taxon>
        <taxon>Embryophyta</taxon>
        <taxon>Tracheophyta</taxon>
        <taxon>Spermatophyta</taxon>
        <taxon>Magnoliopsida</taxon>
        <taxon>eudicotyledons</taxon>
        <taxon>Gunneridae</taxon>
        <taxon>Pentapetalae</taxon>
        <taxon>rosids</taxon>
        <taxon>malvids</taxon>
        <taxon>Sapindales</taxon>
        <taxon>Meliaceae</taxon>
        <taxon>Melia</taxon>
    </lineage>
</organism>
<dbReference type="Proteomes" id="UP001164539">
    <property type="component" value="Chromosome 12"/>
</dbReference>
<protein>
    <submittedName>
        <fullName evidence="1">F-box/LRR-repeat protein</fullName>
    </submittedName>
</protein>
<comment type="caution">
    <text evidence="1">The sequence shown here is derived from an EMBL/GenBank/DDBJ whole genome shotgun (WGS) entry which is preliminary data.</text>
</comment>
<gene>
    <name evidence="1" type="ORF">OWV82_022416</name>
</gene>
<sequence length="293" mass="34350">MQCYKLETIDISSPCLKTFCIIDCFKLVEVKIDTPKLRVFGYGGDLISFSSNGLVLAKADLDIDSRNIDTQWFVRYIEFLSQMHQFCKAFDLRSQTGKNVIIPSEVREIIRSPLFGVCHLNFKMHDHKSFPLSDIVDGLMWILPHVESISIEYEDAYWDKPYIEFAYNKELIYEGKSRIPLCCQSVPVSCWQHCIKEVKLGHARISRGRTVVVERYMIEFHVLADSTSINNKKVIYHTKVFGTWFESEWEVECLINFRARWNRRGRPSLWEAFDPNSELLKVGLRSKLRCRVW</sequence>
<evidence type="ECO:0000313" key="1">
    <source>
        <dbReference type="EMBL" id="KAJ4705669.1"/>
    </source>
</evidence>
<evidence type="ECO:0000313" key="2">
    <source>
        <dbReference type="Proteomes" id="UP001164539"/>
    </source>
</evidence>
<keyword evidence="2" id="KW-1185">Reference proteome</keyword>
<dbReference type="EMBL" id="CM051405">
    <property type="protein sequence ID" value="KAJ4705669.1"/>
    <property type="molecule type" value="Genomic_DNA"/>
</dbReference>
<accession>A0ACC1X2Z3</accession>
<proteinExistence type="predicted"/>